<gene>
    <name evidence="1" type="ORF">L915_13316</name>
</gene>
<dbReference type="Proteomes" id="UP000053236">
    <property type="component" value="Unassembled WGS sequence"/>
</dbReference>
<reference evidence="1" key="1">
    <citation type="submission" date="2013-11" db="EMBL/GenBank/DDBJ databases">
        <title>The Genome Sequence of Phytophthora parasitica CJ02B3.</title>
        <authorList>
            <consortium name="The Broad Institute Genomics Platform"/>
            <person name="Russ C."/>
            <person name="Tyler B."/>
            <person name="Panabieres F."/>
            <person name="Shan W."/>
            <person name="Tripathy S."/>
            <person name="Grunwald N."/>
            <person name="Machado M."/>
            <person name="Johnson C.S."/>
            <person name="Arredondo F."/>
            <person name="Hong C."/>
            <person name="Coffey M."/>
            <person name="Young S.K."/>
            <person name="Zeng Q."/>
            <person name="Gargeya S."/>
            <person name="Fitzgerald M."/>
            <person name="Abouelleil A."/>
            <person name="Alvarado L."/>
            <person name="Chapman S.B."/>
            <person name="Gainer-Dewar J."/>
            <person name="Goldberg J."/>
            <person name="Griggs A."/>
            <person name="Gujja S."/>
            <person name="Hansen M."/>
            <person name="Howarth C."/>
            <person name="Imamovic A."/>
            <person name="Ireland A."/>
            <person name="Larimer J."/>
            <person name="McCowan C."/>
            <person name="Murphy C."/>
            <person name="Pearson M."/>
            <person name="Poon T.W."/>
            <person name="Priest M."/>
            <person name="Roberts A."/>
            <person name="Saif S."/>
            <person name="Shea T."/>
            <person name="Sykes S."/>
            <person name="Wortman J."/>
            <person name="Nusbaum C."/>
            <person name="Birren B."/>
        </authorList>
    </citation>
    <scope>NUCLEOTIDE SEQUENCE [LARGE SCALE GENOMIC DNA]</scope>
    <source>
        <strain evidence="1">CJ02B3</strain>
    </source>
</reference>
<feature type="non-terminal residue" evidence="1">
    <location>
        <position position="81"/>
    </location>
</feature>
<organism evidence="1">
    <name type="scientific">Phytophthora nicotianae</name>
    <name type="common">Potato buckeye rot agent</name>
    <name type="synonym">Phytophthora parasitica</name>
    <dbReference type="NCBI Taxonomy" id="4792"/>
    <lineage>
        <taxon>Eukaryota</taxon>
        <taxon>Sar</taxon>
        <taxon>Stramenopiles</taxon>
        <taxon>Oomycota</taxon>
        <taxon>Peronosporomycetes</taxon>
        <taxon>Peronosporales</taxon>
        <taxon>Peronosporaceae</taxon>
        <taxon>Phytophthora</taxon>
    </lineage>
</organism>
<name>W2GE00_PHYNI</name>
<sequence>QSTTSVKEGSTRLTKQNTLVVSQPSLEKARRKRRSKAYVTEPYQHATVNQNKTEPTCASVGGACVTFFNQQNETTSCTANE</sequence>
<dbReference type="EMBL" id="KI687570">
    <property type="protein sequence ID" value="ETK81169.1"/>
    <property type="molecule type" value="Genomic_DNA"/>
</dbReference>
<accession>W2GE00</accession>
<dbReference type="AlphaFoldDB" id="W2GE00"/>
<protein>
    <submittedName>
        <fullName evidence="1">Uncharacterized protein</fullName>
    </submittedName>
</protein>
<feature type="non-terminal residue" evidence="1">
    <location>
        <position position="1"/>
    </location>
</feature>
<evidence type="ECO:0000313" key="1">
    <source>
        <dbReference type="EMBL" id="ETK81169.1"/>
    </source>
</evidence>
<proteinExistence type="predicted"/>